<dbReference type="InterPro" id="IPR036465">
    <property type="entry name" value="vWFA_dom_sf"/>
</dbReference>
<reference evidence="2" key="1">
    <citation type="journal article" date="2019" name="MBio">
        <title>Virus Genomes from Deep Sea Sediments Expand the Ocean Megavirome and Support Independent Origins of Viral Gigantism.</title>
        <authorList>
            <person name="Backstrom D."/>
            <person name="Yutin N."/>
            <person name="Jorgensen S.L."/>
            <person name="Dharamshi J."/>
            <person name="Homa F."/>
            <person name="Zaremba-Niedwiedzka K."/>
            <person name="Spang A."/>
            <person name="Wolf Y.I."/>
            <person name="Koonin E.V."/>
            <person name="Ettema T.J."/>
        </authorList>
    </citation>
    <scope>NUCLEOTIDE SEQUENCE</scope>
</reference>
<organism evidence="2">
    <name type="scientific">Mimivirus LCMiAC01</name>
    <dbReference type="NCBI Taxonomy" id="2506608"/>
    <lineage>
        <taxon>Viruses</taxon>
        <taxon>Varidnaviria</taxon>
        <taxon>Bamfordvirae</taxon>
        <taxon>Nucleocytoviricota</taxon>
        <taxon>Megaviricetes</taxon>
        <taxon>Imitervirales</taxon>
        <taxon>Mimiviridae</taxon>
        <taxon>Klosneuvirinae</taxon>
    </lineage>
</organism>
<proteinExistence type="predicted"/>
<evidence type="ECO:0000313" key="2">
    <source>
        <dbReference type="EMBL" id="QBK88423.1"/>
    </source>
</evidence>
<sequence length="549" mass="64402">MSNIKKIFLSESTLKNHIDLQTSNYNEYIINLILLDKYDVKFTIVKKARILAASMTRNDNVLSAYLLFRNDYDLPAVVKTCEILDSRRYINSLEKKTDRIKNKKKLSKHKSIIENTKKLNEGLPVSLSKSKIKFITRHWINLITKEDIENQAIQYAPKLWKKLIDLFHLKPNNFKLEWFPSYIFGKDYPTYSKSYKCSNITKDNIIDIVNTYQPSYIYLKTNYKTLITDDILKIIYEYTPLEDVMKYWKDFSVDYYRKKTIDRLQTDEPFNIPYGELMKRILALKKRKENKELVDTLINISEQKLDEYIIEIEQPVVVFGDASGSMDIAIKTSTIIASILCKIANAKMHLFRSIDEPIDKPPKNVHDVIEMGMKCIAGGGTAPAASLYPYLERKEIVKTFIIVTDEEENVNYKEQSFSSIFKQYWETIYQSKLIFVSFVSDNKDGYMVSDLKKEIPGVEKNIIQFRLNYSKPDLRKLDTLLNTMEMESDAYNKIFNFLFEKIKNMNYNKINNCIHLINKYIGNNDSEQNNNDSEQNNNDSEQKVYRVSI</sequence>
<feature type="compositionally biased region" description="Low complexity" evidence="1">
    <location>
        <begin position="526"/>
        <end position="539"/>
    </location>
</feature>
<feature type="region of interest" description="Disordered" evidence="1">
    <location>
        <begin position="526"/>
        <end position="549"/>
    </location>
</feature>
<name>A0A481YYU7_9VIRU</name>
<dbReference type="Gene3D" id="3.40.50.410">
    <property type="entry name" value="von Willebrand factor, type A domain"/>
    <property type="match status" value="1"/>
</dbReference>
<accession>A0A481YYU7</accession>
<dbReference type="EMBL" id="MK500389">
    <property type="protein sequence ID" value="QBK88423.1"/>
    <property type="molecule type" value="Genomic_DNA"/>
</dbReference>
<feature type="compositionally biased region" description="Basic and acidic residues" evidence="1">
    <location>
        <begin position="540"/>
        <end position="549"/>
    </location>
</feature>
<dbReference type="SUPFAM" id="SSF53300">
    <property type="entry name" value="vWA-like"/>
    <property type="match status" value="1"/>
</dbReference>
<protein>
    <submittedName>
        <fullName evidence="2">Uncharacterized protein</fullName>
    </submittedName>
</protein>
<gene>
    <name evidence="2" type="ORF">LCMiAC01_01000</name>
</gene>
<evidence type="ECO:0000256" key="1">
    <source>
        <dbReference type="SAM" id="MobiDB-lite"/>
    </source>
</evidence>